<protein>
    <submittedName>
        <fullName evidence="1">Uncharacterized protein</fullName>
    </submittedName>
</protein>
<proteinExistence type="predicted"/>
<dbReference type="EMBL" id="CAADRM010000069">
    <property type="protein sequence ID" value="VFU13165.1"/>
    <property type="molecule type" value="Genomic_DNA"/>
</dbReference>
<reference evidence="1" key="1">
    <citation type="submission" date="2019-03" db="EMBL/GenBank/DDBJ databases">
        <authorList>
            <person name="Hao L."/>
        </authorList>
    </citation>
    <scope>NUCLEOTIDE SEQUENCE</scope>
</reference>
<accession>A0A485LX92</accession>
<sequence length="273" mass="31246">MVNVHLCQPDATKSCAACCGIYNYVENTRPALVRRFEYRGLLMAGVRAGTLSLDEYRSAVRHREDGKRIFKTIYSCEFAGFVDDSRQRVGCMLHPMVTGGCDLREVSFYGREICDGHFCPSYQKLAANEALCVISCIDDWYLYGSVITDIDFVKSFFRLAQNRLGEEISPEALKASPGLARILKSYFSLKLDWPFRDMAKPRFGKYYFVGEEYAVDRIDYESLRADIPPYDSIFLSLSSSFASKDELDRATATIDNLLKGFCHEYERSHREHH</sequence>
<gene>
    <name evidence="1" type="ORF">SCFA_1600002</name>
</gene>
<dbReference type="AlphaFoldDB" id="A0A485LX92"/>
<evidence type="ECO:0000313" key="1">
    <source>
        <dbReference type="EMBL" id="VFU13165.1"/>
    </source>
</evidence>
<organism evidence="1">
    <name type="scientific">anaerobic digester metagenome</name>
    <dbReference type="NCBI Taxonomy" id="1263854"/>
    <lineage>
        <taxon>unclassified sequences</taxon>
        <taxon>metagenomes</taxon>
        <taxon>ecological metagenomes</taxon>
    </lineage>
</organism>
<name>A0A485LX92_9ZZZZ</name>